<keyword evidence="2" id="KW-1185">Reference proteome</keyword>
<dbReference type="Pfam" id="PF13589">
    <property type="entry name" value="HATPase_c_3"/>
    <property type="match status" value="1"/>
</dbReference>
<proteinExistence type="predicted"/>
<keyword evidence="1" id="KW-0547">Nucleotide-binding</keyword>
<gene>
    <name evidence="1" type="ORF">C9E81_08085</name>
</gene>
<name>A0A3M0MHL1_9RHOB</name>
<dbReference type="Proteomes" id="UP000273516">
    <property type="component" value="Unassembled WGS sequence"/>
</dbReference>
<protein>
    <submittedName>
        <fullName evidence="1">ATP-binding protein</fullName>
    </submittedName>
</protein>
<keyword evidence="1" id="KW-0067">ATP-binding</keyword>
<comment type="caution">
    <text evidence="1">The sequence shown here is derived from an EMBL/GenBank/DDBJ whole genome shotgun (WGS) entry which is preliminary data.</text>
</comment>
<accession>A0A3M0MHL1</accession>
<dbReference type="InterPro" id="IPR036890">
    <property type="entry name" value="HATPase_C_sf"/>
</dbReference>
<evidence type="ECO:0000313" key="1">
    <source>
        <dbReference type="EMBL" id="RMC36593.1"/>
    </source>
</evidence>
<sequence length="509" mass="56889">MSAKYDIANPGAAELFESLRAFGYDLPTALADIVDNSIAAKARNVWIDLIWAGQESRITIRDDGEGMSEKELVQAMRPGSMSPLAHRSSSDLGRFGLGMKTASISHCRCLTVLSRSAPTSVAVRRWDLDYIASTETGEWRLLKGPDLVSEGDLGLLPKQASGTVLFWDRLDQLVGTVSADDETAQKHFRERADAVKQHLAMVFHRFLTGRNAISIHLNGRKIEPWDPFMEDIDAVDPLPAETLTADGAQIEIKAFILPHHSKISSERHALGAGPKGWNAHQGFYIYRNRRLLVAGDWLGLGMQKEEHFKLARIRIDLPNSADLSWQIDVKKSRARPPAKLRKDLQRIARVARGQASRIYRHRGKILQRQHGDKQSFLWTHLTRHGKTFYKINREHPLVRRVLEDSVDRDASRALLNLIEQTVPAPLIVINNAESPDGFGLPFEGASGELRKAMEAVYSALRQEGNEPASAARALMGMEPFNQYPELIAGFLDEITSAMAARDIEKRGFE</sequence>
<dbReference type="SUPFAM" id="SSF55874">
    <property type="entry name" value="ATPase domain of HSP90 chaperone/DNA topoisomerase II/histidine kinase"/>
    <property type="match status" value="1"/>
</dbReference>
<dbReference type="Gene3D" id="3.30.565.10">
    <property type="entry name" value="Histidine kinase-like ATPase, C-terminal domain"/>
    <property type="match status" value="1"/>
</dbReference>
<dbReference type="GO" id="GO:0005524">
    <property type="term" value="F:ATP binding"/>
    <property type="evidence" value="ECO:0007669"/>
    <property type="project" value="UniProtKB-KW"/>
</dbReference>
<organism evidence="1 2">
    <name type="scientific">Paracoccus alkanivorans</name>
    <dbReference type="NCBI Taxonomy" id="2116655"/>
    <lineage>
        <taxon>Bacteria</taxon>
        <taxon>Pseudomonadati</taxon>
        <taxon>Pseudomonadota</taxon>
        <taxon>Alphaproteobacteria</taxon>
        <taxon>Rhodobacterales</taxon>
        <taxon>Paracoccaceae</taxon>
        <taxon>Paracoccus</taxon>
    </lineage>
</organism>
<dbReference type="RefSeq" id="WP_122111762.1">
    <property type="nucleotide sequence ID" value="NZ_QOKZ01000002.1"/>
</dbReference>
<dbReference type="AlphaFoldDB" id="A0A3M0MHL1"/>
<reference evidence="1 2" key="1">
    <citation type="submission" date="2018-07" db="EMBL/GenBank/DDBJ databases">
        <authorList>
            <person name="Zhang Y."/>
            <person name="Wang L."/>
            <person name="Ma S."/>
        </authorList>
    </citation>
    <scope>NUCLEOTIDE SEQUENCE [LARGE SCALE GENOMIC DNA]</scope>
    <source>
        <strain evidence="1 2">4-2</strain>
    </source>
</reference>
<dbReference type="OrthoDB" id="9813438at2"/>
<dbReference type="EMBL" id="QOKZ01000002">
    <property type="protein sequence ID" value="RMC36593.1"/>
    <property type="molecule type" value="Genomic_DNA"/>
</dbReference>
<evidence type="ECO:0000313" key="2">
    <source>
        <dbReference type="Proteomes" id="UP000273516"/>
    </source>
</evidence>